<name>E9FZL6_DAPPU</name>
<feature type="compositionally biased region" description="Low complexity" evidence="1">
    <location>
        <begin position="151"/>
        <end position="259"/>
    </location>
</feature>
<dbReference type="EMBL" id="GL732528">
    <property type="protein sequence ID" value="EFX87246.1"/>
    <property type="molecule type" value="Genomic_DNA"/>
</dbReference>
<dbReference type="InterPro" id="IPR008160">
    <property type="entry name" value="Collagen"/>
</dbReference>
<feature type="signal peptide" evidence="2">
    <location>
        <begin position="1"/>
        <end position="18"/>
    </location>
</feature>
<keyword evidence="2" id="KW-0732">Signal</keyword>
<dbReference type="KEGG" id="dpx:DAPPUDRAFT_97324"/>
<gene>
    <name evidence="3" type="ORF">DAPPUDRAFT_97324</name>
</gene>
<dbReference type="OMA" id="NDWSSFI"/>
<dbReference type="PANTHER" id="PTHR24023:SF1112">
    <property type="entry name" value="COL_CUTICLE_N DOMAIN-CONTAINING PROTEIN-RELATED"/>
    <property type="match status" value="1"/>
</dbReference>
<evidence type="ECO:0000256" key="2">
    <source>
        <dbReference type="SAM" id="SignalP"/>
    </source>
</evidence>
<accession>E9FZL6</accession>
<dbReference type="Proteomes" id="UP000000305">
    <property type="component" value="Unassembled WGS sequence"/>
</dbReference>
<evidence type="ECO:0000256" key="1">
    <source>
        <dbReference type="SAM" id="MobiDB-lite"/>
    </source>
</evidence>
<reference evidence="3 4" key="1">
    <citation type="journal article" date="2011" name="Science">
        <title>The ecoresponsive genome of Daphnia pulex.</title>
        <authorList>
            <person name="Colbourne J.K."/>
            <person name="Pfrender M.E."/>
            <person name="Gilbert D."/>
            <person name="Thomas W.K."/>
            <person name="Tucker A."/>
            <person name="Oakley T.H."/>
            <person name="Tokishita S."/>
            <person name="Aerts A."/>
            <person name="Arnold G.J."/>
            <person name="Basu M.K."/>
            <person name="Bauer D.J."/>
            <person name="Caceres C.E."/>
            <person name="Carmel L."/>
            <person name="Casola C."/>
            <person name="Choi J.H."/>
            <person name="Detter J.C."/>
            <person name="Dong Q."/>
            <person name="Dusheyko S."/>
            <person name="Eads B.D."/>
            <person name="Frohlich T."/>
            <person name="Geiler-Samerotte K.A."/>
            <person name="Gerlach D."/>
            <person name="Hatcher P."/>
            <person name="Jogdeo S."/>
            <person name="Krijgsveld J."/>
            <person name="Kriventseva E.V."/>
            <person name="Kultz D."/>
            <person name="Laforsch C."/>
            <person name="Lindquist E."/>
            <person name="Lopez J."/>
            <person name="Manak J.R."/>
            <person name="Muller J."/>
            <person name="Pangilinan J."/>
            <person name="Patwardhan R.P."/>
            <person name="Pitluck S."/>
            <person name="Pritham E.J."/>
            <person name="Rechtsteiner A."/>
            <person name="Rho M."/>
            <person name="Rogozin I.B."/>
            <person name="Sakarya O."/>
            <person name="Salamov A."/>
            <person name="Schaack S."/>
            <person name="Shapiro H."/>
            <person name="Shiga Y."/>
            <person name="Skalitzky C."/>
            <person name="Smith Z."/>
            <person name="Souvorov A."/>
            <person name="Sung W."/>
            <person name="Tang Z."/>
            <person name="Tsuchiya D."/>
            <person name="Tu H."/>
            <person name="Vos H."/>
            <person name="Wang M."/>
            <person name="Wolf Y.I."/>
            <person name="Yamagata H."/>
            <person name="Yamada T."/>
            <person name="Ye Y."/>
            <person name="Shaw J.R."/>
            <person name="Andrews J."/>
            <person name="Crease T.J."/>
            <person name="Tang H."/>
            <person name="Lucas S.M."/>
            <person name="Robertson H.M."/>
            <person name="Bork P."/>
            <person name="Koonin E.V."/>
            <person name="Zdobnov E.M."/>
            <person name="Grigoriev I.V."/>
            <person name="Lynch M."/>
            <person name="Boore J.L."/>
        </authorList>
    </citation>
    <scope>NUCLEOTIDE SEQUENCE [LARGE SCALE GENOMIC DNA]</scope>
</reference>
<feature type="compositionally biased region" description="Pro residues" evidence="1">
    <location>
        <begin position="134"/>
        <end position="143"/>
    </location>
</feature>
<evidence type="ECO:0000313" key="3">
    <source>
        <dbReference type="EMBL" id="EFX87246.1"/>
    </source>
</evidence>
<sequence>MWSQLFWLGSYYFLAVLSVGTKRPDPRITRQLLYHPENPYPVHSYWQLLDPYYYVMTAGSNRLMESPIFAQDHHNHLQAVARPYHNDWSSFIRPSYPRRVVGPHRAIPYGNYQEELMYPQVRGRIFKPFRTGPAGPPGPPGPRGGPGVAGPPGADGFPGIDGVPGVDGDPGFDGAPGLNGSPGADGADGAPGLDGAPGADGTPGLDGADGPPGADGAPGADGLPGADGAPGLDGAPGADGPPGADGVPGLDGAPGADGQPGPPGPVGR</sequence>
<dbReference type="STRING" id="6669.E9FZL6"/>
<organism evidence="3 4">
    <name type="scientific">Daphnia pulex</name>
    <name type="common">Water flea</name>
    <dbReference type="NCBI Taxonomy" id="6669"/>
    <lineage>
        <taxon>Eukaryota</taxon>
        <taxon>Metazoa</taxon>
        <taxon>Ecdysozoa</taxon>
        <taxon>Arthropoda</taxon>
        <taxon>Crustacea</taxon>
        <taxon>Branchiopoda</taxon>
        <taxon>Diplostraca</taxon>
        <taxon>Cladocera</taxon>
        <taxon>Anomopoda</taxon>
        <taxon>Daphniidae</taxon>
        <taxon>Daphnia</taxon>
    </lineage>
</organism>
<dbReference type="Pfam" id="PF01391">
    <property type="entry name" value="Collagen"/>
    <property type="match status" value="2"/>
</dbReference>
<dbReference type="PANTHER" id="PTHR24023">
    <property type="entry name" value="COLLAGEN ALPHA"/>
    <property type="match status" value="1"/>
</dbReference>
<dbReference type="eggNOG" id="KOG3544">
    <property type="taxonomic scope" value="Eukaryota"/>
</dbReference>
<evidence type="ECO:0000313" key="4">
    <source>
        <dbReference type="Proteomes" id="UP000000305"/>
    </source>
</evidence>
<feature type="chain" id="PRO_5003236996" evidence="2">
    <location>
        <begin position="19"/>
        <end position="268"/>
    </location>
</feature>
<proteinExistence type="predicted"/>
<dbReference type="AlphaFoldDB" id="E9FZL6"/>
<dbReference type="InterPro" id="IPR050149">
    <property type="entry name" value="Collagen_superfamily"/>
</dbReference>
<dbReference type="HOGENOM" id="CLU_1039231_0_0_1"/>
<dbReference type="InParanoid" id="E9FZL6"/>
<keyword evidence="4" id="KW-1185">Reference proteome</keyword>
<dbReference type="OrthoDB" id="10448738at2759"/>
<feature type="region of interest" description="Disordered" evidence="1">
    <location>
        <begin position="127"/>
        <end position="268"/>
    </location>
</feature>
<protein>
    <submittedName>
        <fullName evidence="3">Uncharacterized protein</fullName>
    </submittedName>
</protein>